<feature type="transmembrane region" description="Helical" evidence="2">
    <location>
        <begin position="75"/>
        <end position="97"/>
    </location>
</feature>
<evidence type="ECO:0000313" key="4">
    <source>
        <dbReference type="Proteomes" id="UP000001881"/>
    </source>
</evidence>
<dbReference type="EMBL" id="CABT02000153">
    <property type="protein sequence ID" value="CCC05645.1"/>
    <property type="molecule type" value="Genomic_DNA"/>
</dbReference>
<organism evidence="3 4">
    <name type="scientific">Sordaria macrospora (strain ATCC MYA-333 / DSM 997 / K(L3346) / K-hell)</name>
    <dbReference type="NCBI Taxonomy" id="771870"/>
    <lineage>
        <taxon>Eukaryota</taxon>
        <taxon>Fungi</taxon>
        <taxon>Dikarya</taxon>
        <taxon>Ascomycota</taxon>
        <taxon>Pezizomycotina</taxon>
        <taxon>Sordariomycetes</taxon>
        <taxon>Sordariomycetidae</taxon>
        <taxon>Sordariales</taxon>
        <taxon>Sordariaceae</taxon>
        <taxon>Sordaria</taxon>
    </lineage>
</organism>
<feature type="compositionally biased region" description="Low complexity" evidence="1">
    <location>
        <begin position="39"/>
        <end position="49"/>
    </location>
</feature>
<accession>F7WCK8</accession>
<dbReference type="KEGG" id="smp:10799843"/>
<name>F7WCK8_SORMK</name>
<sequence length="287" mass="29924">MTIFDTFPSSTKSWLNLRCGDGDFSAHTLYRAVAAPTNSSPSSHSSQPSDTGAASMSQTTQKSSDTGDDKTTVNVLGIVLGVVLGLAVVAVLGFLALRKRRKGKGSSGLPPGGDNGSSNRLFDNGKTSYNRSQKFSFHRGTSAETGRSAPTPSPSNVINLSIGGSRGSGFAQVNGGNVHGLNLGINNPIPPAEYNDGSNVQRPDFTHHQTAPAAPRGDSPSSGALLVPLMGFRTQSAPGNVYQLPTNSPPTPELGSSRPLLQRQQNLTGRVIEETDAIEMSASPIHT</sequence>
<keyword evidence="4" id="KW-1185">Reference proteome</keyword>
<dbReference type="GeneID" id="10799843"/>
<feature type="region of interest" description="Disordered" evidence="1">
    <location>
        <begin position="102"/>
        <end position="160"/>
    </location>
</feature>
<evidence type="ECO:0000256" key="1">
    <source>
        <dbReference type="SAM" id="MobiDB-lite"/>
    </source>
</evidence>
<dbReference type="InParanoid" id="F7WCK8"/>
<reference evidence="3 4" key="1">
    <citation type="journal article" date="2010" name="PLoS Genet.">
        <title>De novo assembly of a 40 Mb eukaryotic genome from short sequence reads: Sordaria macrospora, a model organism for fungal morphogenesis.</title>
        <authorList>
            <person name="Nowrousian M."/>
            <person name="Stajich J."/>
            <person name="Chu M."/>
            <person name="Engh I."/>
            <person name="Espagne E."/>
            <person name="Halliday K."/>
            <person name="Kamerewerd J."/>
            <person name="Kempken F."/>
            <person name="Knab B."/>
            <person name="Kuo H.C."/>
            <person name="Osiewacz H.D."/>
            <person name="Poeggeler S."/>
            <person name="Read N."/>
            <person name="Seiler S."/>
            <person name="Smith K."/>
            <person name="Zickler D."/>
            <person name="Kueck U."/>
            <person name="Freitag M."/>
        </authorList>
    </citation>
    <scope>NUCLEOTIDE SEQUENCE [LARGE SCALE GENOMIC DNA]</scope>
    <source>
        <strain evidence="4">ATCC MYA-333 / DSM 997 / K(L3346) / K-hell</strain>
        <tissue evidence="3">Mycelium</tissue>
    </source>
</reference>
<comment type="caution">
    <text evidence="3">The sequence shown here is derived from an EMBL/GenBank/DDBJ whole genome shotgun (WGS) entry which is preliminary data.</text>
</comment>
<gene>
    <name evidence="3" type="ORF">SMAC_09694</name>
</gene>
<evidence type="ECO:0000256" key="2">
    <source>
        <dbReference type="SAM" id="Phobius"/>
    </source>
</evidence>
<feature type="compositionally biased region" description="Polar residues" evidence="1">
    <location>
        <begin position="142"/>
        <end position="159"/>
    </location>
</feature>
<feature type="region of interest" description="Disordered" evidence="1">
    <location>
        <begin position="189"/>
        <end position="223"/>
    </location>
</feature>
<protein>
    <submittedName>
        <fullName evidence="3">WGS project CABT00000000 data, contig 2.153</fullName>
    </submittedName>
</protein>
<proteinExistence type="predicted"/>
<dbReference type="Proteomes" id="UP000001881">
    <property type="component" value="Unassembled WGS sequence"/>
</dbReference>
<feature type="compositionally biased region" description="Polar residues" evidence="1">
    <location>
        <begin position="116"/>
        <end position="135"/>
    </location>
</feature>
<feature type="region of interest" description="Disordered" evidence="1">
    <location>
        <begin position="35"/>
        <end position="70"/>
    </location>
</feature>
<keyword evidence="2" id="KW-1133">Transmembrane helix</keyword>
<feature type="compositionally biased region" description="Polar residues" evidence="1">
    <location>
        <begin position="50"/>
        <end position="64"/>
    </location>
</feature>
<dbReference type="VEuPathDB" id="FungiDB:SMAC_09694"/>
<keyword evidence="2" id="KW-0812">Transmembrane</keyword>
<evidence type="ECO:0000313" key="3">
    <source>
        <dbReference type="EMBL" id="CCC05645.1"/>
    </source>
</evidence>
<keyword evidence="2" id="KW-0472">Membrane</keyword>
<dbReference type="AlphaFoldDB" id="F7WCK8"/>
<dbReference type="HOGENOM" id="CLU_970335_0_0_1"/>